<comment type="subunit">
    <text evidence="10">Monomer. Associates with 30S ribosomal subunit, binds 16S rRNA.</text>
</comment>
<dbReference type="EC" id="3.6.1.-" evidence="10"/>
<feature type="domain" description="CP-type G" evidence="12">
    <location>
        <begin position="67"/>
        <end position="228"/>
    </location>
</feature>
<dbReference type="RefSeq" id="WP_041108949.1">
    <property type="nucleotide sequence ID" value="NZ_CP015607.1"/>
</dbReference>
<dbReference type="SUPFAM" id="SSF50249">
    <property type="entry name" value="Nucleic acid-binding proteins"/>
    <property type="match status" value="1"/>
</dbReference>
<keyword evidence="6 10" id="KW-0378">Hydrolase</keyword>
<protein>
    <recommendedName>
        <fullName evidence="10">Small ribosomal subunit biogenesis GTPase RsgA</fullName>
        <ecNumber evidence="10">3.6.1.-</ecNumber>
    </recommendedName>
</protein>
<feature type="binding site" evidence="10">
    <location>
        <position position="257"/>
    </location>
    <ligand>
        <name>Zn(2+)</name>
        <dbReference type="ChEBI" id="CHEBI:29105"/>
    </ligand>
</feature>
<comment type="similarity">
    <text evidence="10">Belongs to the TRAFAC class YlqF/YawG GTPase family. RsgA subfamily.</text>
</comment>
<dbReference type="Gene3D" id="1.10.40.50">
    <property type="entry name" value="Probable gtpase engc, domain 3"/>
    <property type="match status" value="1"/>
</dbReference>
<dbReference type="PANTHER" id="PTHR32120">
    <property type="entry name" value="SMALL RIBOSOMAL SUBUNIT BIOGENESIS GTPASE RSGA"/>
    <property type="match status" value="1"/>
</dbReference>
<evidence type="ECO:0000313" key="14">
    <source>
        <dbReference type="Proteomes" id="UP000185426"/>
    </source>
</evidence>
<feature type="binding site" evidence="10">
    <location>
        <position position="265"/>
    </location>
    <ligand>
        <name>Zn(2+)</name>
        <dbReference type="ChEBI" id="CHEBI:29105"/>
    </ligand>
</feature>
<evidence type="ECO:0000256" key="2">
    <source>
        <dbReference type="ARBA" id="ARBA00022517"/>
    </source>
</evidence>
<evidence type="ECO:0000256" key="8">
    <source>
        <dbReference type="ARBA" id="ARBA00022884"/>
    </source>
</evidence>
<feature type="binding site" evidence="10">
    <location>
        <begin position="116"/>
        <end position="119"/>
    </location>
    <ligand>
        <name>GTP</name>
        <dbReference type="ChEBI" id="CHEBI:37565"/>
    </ligand>
</feature>
<keyword evidence="4 10" id="KW-0699">rRNA-binding</keyword>
<dbReference type="EMBL" id="CP015607">
    <property type="protein sequence ID" value="APT47169.1"/>
    <property type="molecule type" value="Genomic_DNA"/>
</dbReference>
<keyword evidence="1 10" id="KW-0963">Cytoplasm</keyword>
<feature type="binding site" evidence="10">
    <location>
        <begin position="171"/>
        <end position="179"/>
    </location>
    <ligand>
        <name>GTP</name>
        <dbReference type="ChEBI" id="CHEBI:37565"/>
    </ligand>
</feature>
<feature type="binding site" evidence="10">
    <location>
        <position position="259"/>
    </location>
    <ligand>
        <name>Zn(2+)</name>
        <dbReference type="ChEBI" id="CHEBI:29105"/>
    </ligand>
</feature>
<keyword evidence="7 10" id="KW-0862">Zinc</keyword>
<dbReference type="PANTHER" id="PTHR32120:SF11">
    <property type="entry name" value="SMALL RIBOSOMAL SUBUNIT BIOGENESIS GTPASE RSGA 1, MITOCHONDRIAL-RELATED"/>
    <property type="match status" value="1"/>
</dbReference>
<dbReference type="CDD" id="cd01854">
    <property type="entry name" value="YjeQ_EngC"/>
    <property type="match status" value="1"/>
</dbReference>
<dbReference type="InterPro" id="IPR027417">
    <property type="entry name" value="P-loop_NTPase"/>
</dbReference>
<evidence type="ECO:0000256" key="6">
    <source>
        <dbReference type="ARBA" id="ARBA00022801"/>
    </source>
</evidence>
<dbReference type="PROSITE" id="PS50936">
    <property type="entry name" value="ENGC_GTPASE"/>
    <property type="match status" value="1"/>
</dbReference>
<name>A0A1L6ZKX3_BACIA</name>
<dbReference type="NCBIfam" id="TIGR00157">
    <property type="entry name" value="ribosome small subunit-dependent GTPase A"/>
    <property type="match status" value="1"/>
</dbReference>
<evidence type="ECO:0000259" key="12">
    <source>
        <dbReference type="PROSITE" id="PS51721"/>
    </source>
</evidence>
<dbReference type="Pfam" id="PF03193">
    <property type="entry name" value="RsgA_GTPase"/>
    <property type="match status" value="1"/>
</dbReference>
<evidence type="ECO:0000256" key="5">
    <source>
        <dbReference type="ARBA" id="ARBA00022741"/>
    </source>
</evidence>
<evidence type="ECO:0000313" key="13">
    <source>
        <dbReference type="EMBL" id="APT47169.1"/>
    </source>
</evidence>
<comment type="function">
    <text evidence="10">One of several proteins that assist in the late maturation steps of the functional core of the 30S ribosomal subunit. Helps release RbfA from mature subunits. May play a role in the assembly of ribosomal proteins into the subunit. Circularly permuted GTPase that catalyzes slow GTP hydrolysis, GTPase activity is stimulated by the 30S ribosomal subunit.</text>
</comment>
<dbReference type="GO" id="GO:0019843">
    <property type="term" value="F:rRNA binding"/>
    <property type="evidence" value="ECO:0007669"/>
    <property type="project" value="UniProtKB-KW"/>
</dbReference>
<evidence type="ECO:0000256" key="7">
    <source>
        <dbReference type="ARBA" id="ARBA00022833"/>
    </source>
</evidence>
<feature type="domain" description="EngC GTPase" evidence="11">
    <location>
        <begin position="76"/>
        <end position="226"/>
    </location>
</feature>
<gene>
    <name evidence="10" type="primary">rsgA</name>
    <name evidence="13" type="ORF">BSA145_15645</name>
</gene>
<comment type="cofactor">
    <cofactor evidence="10">
        <name>Zn(2+)</name>
        <dbReference type="ChEBI" id="CHEBI:29105"/>
    </cofactor>
    <text evidence="10">Binds 1 zinc ion per subunit.</text>
</comment>
<sequence length="298" mass="33610">MPEGKIIKALSGFYYVLDESLESGKVIQCRARGIFRKNKITPLVGDYVVYQADNDKEGYLLEVKERTNELVRPPISNVDQAVLVFSATEPTFSTSLLDRFLVLVEANDIKPIICITKVDLLKTDEELESIQGYAEDYRQIGYDVHLTSTIEGDGIEKLTPHFHNKITVFAGQSGVGKSSLLNAMSPDLALKTNDISSHLGRGKHTTRHVELIRTAEGLIADTPGFSSLEFTGIEAEDLGLYFLEIKERSADCKFRGCLHVKEPGCAVKDAVEQEQIREYRYQHYLEFLTEIKDRKPRY</sequence>
<dbReference type="InterPro" id="IPR031944">
    <property type="entry name" value="RsgA_N"/>
</dbReference>
<dbReference type="Proteomes" id="UP000185426">
    <property type="component" value="Chromosome"/>
</dbReference>
<keyword evidence="8 10" id="KW-0694">RNA-binding</keyword>
<dbReference type="InterPro" id="IPR010914">
    <property type="entry name" value="RsgA_GTPase_dom"/>
</dbReference>
<evidence type="ECO:0000259" key="11">
    <source>
        <dbReference type="PROSITE" id="PS50936"/>
    </source>
</evidence>
<accession>A0A1L6ZKX3</accession>
<evidence type="ECO:0000256" key="1">
    <source>
        <dbReference type="ARBA" id="ARBA00022490"/>
    </source>
</evidence>
<dbReference type="InterPro" id="IPR030378">
    <property type="entry name" value="G_CP_dom"/>
</dbReference>
<dbReference type="PROSITE" id="PS51721">
    <property type="entry name" value="G_CP"/>
    <property type="match status" value="1"/>
</dbReference>
<evidence type="ECO:0000256" key="3">
    <source>
        <dbReference type="ARBA" id="ARBA00022723"/>
    </source>
</evidence>
<evidence type="ECO:0000256" key="10">
    <source>
        <dbReference type="HAMAP-Rule" id="MF_01820"/>
    </source>
</evidence>
<organism evidence="13 14">
    <name type="scientific">Bacillus safensis</name>
    <dbReference type="NCBI Taxonomy" id="561879"/>
    <lineage>
        <taxon>Bacteria</taxon>
        <taxon>Bacillati</taxon>
        <taxon>Bacillota</taxon>
        <taxon>Bacilli</taxon>
        <taxon>Bacillales</taxon>
        <taxon>Bacillaceae</taxon>
        <taxon>Bacillus</taxon>
    </lineage>
</organism>
<evidence type="ECO:0000256" key="9">
    <source>
        <dbReference type="ARBA" id="ARBA00023134"/>
    </source>
</evidence>
<keyword evidence="9 10" id="KW-0342">GTP-binding</keyword>
<dbReference type="CDD" id="cd04466">
    <property type="entry name" value="S1_YloQ_GTPase"/>
    <property type="match status" value="1"/>
</dbReference>
<dbReference type="Pfam" id="PF16745">
    <property type="entry name" value="RsgA_N"/>
    <property type="match status" value="1"/>
</dbReference>
<dbReference type="GO" id="GO:0005525">
    <property type="term" value="F:GTP binding"/>
    <property type="evidence" value="ECO:0007669"/>
    <property type="project" value="UniProtKB-UniRule"/>
</dbReference>
<dbReference type="InterPro" id="IPR004881">
    <property type="entry name" value="Ribosome_biogen_GTPase_RsgA"/>
</dbReference>
<dbReference type="SUPFAM" id="SSF52540">
    <property type="entry name" value="P-loop containing nucleoside triphosphate hydrolases"/>
    <property type="match status" value="1"/>
</dbReference>
<dbReference type="InterPro" id="IPR012340">
    <property type="entry name" value="NA-bd_OB-fold"/>
</dbReference>
<dbReference type="AlphaFoldDB" id="A0A1L6ZKX3"/>
<feature type="binding site" evidence="10">
    <location>
        <position position="252"/>
    </location>
    <ligand>
        <name>Zn(2+)</name>
        <dbReference type="ChEBI" id="CHEBI:29105"/>
    </ligand>
</feature>
<dbReference type="HAMAP" id="MF_01820">
    <property type="entry name" value="GTPase_RsgA"/>
    <property type="match status" value="1"/>
</dbReference>
<keyword evidence="5 10" id="KW-0547">Nucleotide-binding</keyword>
<dbReference type="Gene3D" id="2.40.50.140">
    <property type="entry name" value="Nucleic acid-binding proteins"/>
    <property type="match status" value="1"/>
</dbReference>
<keyword evidence="3 10" id="KW-0479">Metal-binding</keyword>
<dbReference type="GO" id="GO:0046872">
    <property type="term" value="F:metal ion binding"/>
    <property type="evidence" value="ECO:0007669"/>
    <property type="project" value="UniProtKB-KW"/>
</dbReference>
<evidence type="ECO:0000256" key="4">
    <source>
        <dbReference type="ARBA" id="ARBA00022730"/>
    </source>
</evidence>
<dbReference type="GO" id="GO:0042274">
    <property type="term" value="P:ribosomal small subunit biogenesis"/>
    <property type="evidence" value="ECO:0007669"/>
    <property type="project" value="UniProtKB-UniRule"/>
</dbReference>
<dbReference type="Gene3D" id="3.40.50.300">
    <property type="entry name" value="P-loop containing nucleotide triphosphate hydrolases"/>
    <property type="match status" value="1"/>
</dbReference>
<dbReference type="GO" id="GO:0003924">
    <property type="term" value="F:GTPase activity"/>
    <property type="evidence" value="ECO:0007669"/>
    <property type="project" value="UniProtKB-UniRule"/>
</dbReference>
<keyword evidence="2 10" id="KW-0690">Ribosome biogenesis</keyword>
<dbReference type="GO" id="GO:0005737">
    <property type="term" value="C:cytoplasm"/>
    <property type="evidence" value="ECO:0007669"/>
    <property type="project" value="UniProtKB-SubCell"/>
</dbReference>
<proteinExistence type="inferred from homology"/>
<reference evidence="13 14" key="1">
    <citation type="submission" date="2016-05" db="EMBL/GenBank/DDBJ databases">
        <title>Complete Genome and Methylome Analysis of Psychrotrophic Bacterial Isolates from Antarctic Lake Untersee.</title>
        <authorList>
            <person name="Fomenkov A."/>
            <person name="Akimov V.N."/>
            <person name="Vasilyeva L.V."/>
            <person name="Andersen D."/>
            <person name="Vincze T."/>
            <person name="Roberts R.J."/>
        </authorList>
    </citation>
    <scope>NUCLEOTIDE SEQUENCE [LARGE SCALE GENOMIC DNA]</scope>
    <source>
        <strain evidence="13 14">U14-5</strain>
    </source>
</reference>
<comment type="subcellular location">
    <subcellularLocation>
        <location evidence="10">Cytoplasm</location>
    </subcellularLocation>
</comment>